<dbReference type="GO" id="GO:0006412">
    <property type="term" value="P:translation"/>
    <property type="evidence" value="ECO:0007669"/>
    <property type="project" value="UniProtKB-UniRule"/>
</dbReference>
<dbReference type="AlphaFoldDB" id="A0ABD5ZTH6"/>
<reference evidence="7 8" key="1">
    <citation type="journal article" date="2019" name="Int. J. Syst. Evol. Microbiol.">
        <title>The Global Catalogue of Microorganisms (GCM) 10K type strain sequencing project: providing services to taxonomists for standard genome sequencing and annotation.</title>
        <authorList>
            <consortium name="The Broad Institute Genomics Platform"/>
            <consortium name="The Broad Institute Genome Sequencing Center for Infectious Disease"/>
            <person name="Wu L."/>
            <person name="Ma J."/>
        </authorList>
    </citation>
    <scope>NUCLEOTIDE SEQUENCE [LARGE SCALE GENOMIC DNA]</scope>
    <source>
        <strain evidence="7 8">DT85</strain>
    </source>
</reference>
<keyword evidence="3 5" id="KW-0687">Ribonucleoprotein</keyword>
<dbReference type="GO" id="GO:0005840">
    <property type="term" value="C:ribosome"/>
    <property type="evidence" value="ECO:0007669"/>
    <property type="project" value="UniProtKB-KW"/>
</dbReference>
<evidence type="ECO:0000256" key="6">
    <source>
        <dbReference type="SAM" id="MobiDB-lite"/>
    </source>
</evidence>
<gene>
    <name evidence="5" type="primary">rpl21e</name>
    <name evidence="7" type="ORF">ACFQJ4_14405</name>
</gene>
<proteinExistence type="inferred from homology"/>
<evidence type="ECO:0000256" key="3">
    <source>
        <dbReference type="ARBA" id="ARBA00023274"/>
    </source>
</evidence>
<dbReference type="Gene3D" id="2.30.30.70">
    <property type="entry name" value="Ribosomal protein L21"/>
    <property type="match status" value="1"/>
</dbReference>
<feature type="region of interest" description="Disordered" evidence="6">
    <location>
        <begin position="1"/>
        <end position="61"/>
    </location>
</feature>
<protein>
    <recommendedName>
        <fullName evidence="4 5">Large ribosomal subunit protein eL21</fullName>
    </recommendedName>
</protein>
<dbReference type="EMBL" id="JBHTAP010000001">
    <property type="protein sequence ID" value="MFC7236503.1"/>
    <property type="molecule type" value="Genomic_DNA"/>
</dbReference>
<dbReference type="InterPro" id="IPR001147">
    <property type="entry name" value="Ribosomal_eL21"/>
</dbReference>
<dbReference type="InterPro" id="IPR036948">
    <property type="entry name" value="Ribosomal_eL21_sf"/>
</dbReference>
<sequence>MPSSNGPLHGTRNKLKNKPRERGTSPPQRSVEEYEPGEKVHLKIDPSVPKGRFHPRFSGHTGTVEAKQGRAYKVRITDGGKEKSLIANPAHLRRQVNE</sequence>
<evidence type="ECO:0000313" key="7">
    <source>
        <dbReference type="EMBL" id="MFC7236503.1"/>
    </source>
</evidence>
<evidence type="ECO:0000256" key="5">
    <source>
        <dbReference type="HAMAP-Rule" id="MF_00369"/>
    </source>
</evidence>
<name>A0ABD5ZTH6_9EURY</name>
<keyword evidence="2 5" id="KW-0689">Ribosomal protein</keyword>
<accession>A0ABD5ZTH6</accession>
<dbReference type="SUPFAM" id="SSF50104">
    <property type="entry name" value="Translation proteins SH3-like domain"/>
    <property type="match status" value="1"/>
</dbReference>
<dbReference type="InterPro" id="IPR008991">
    <property type="entry name" value="Translation_prot_SH3-like_sf"/>
</dbReference>
<dbReference type="GO" id="GO:1990904">
    <property type="term" value="C:ribonucleoprotein complex"/>
    <property type="evidence" value="ECO:0007669"/>
    <property type="project" value="UniProtKB-KW"/>
</dbReference>
<dbReference type="InterPro" id="IPR022856">
    <property type="entry name" value="Ribosomal_eL21_arc"/>
</dbReference>
<comment type="caution">
    <text evidence="7">The sequence shown here is derived from an EMBL/GenBank/DDBJ whole genome shotgun (WGS) entry which is preliminary data.</text>
</comment>
<dbReference type="Pfam" id="PF01157">
    <property type="entry name" value="Ribosomal_L21e"/>
    <property type="match status" value="1"/>
</dbReference>
<dbReference type="InterPro" id="IPR018259">
    <property type="entry name" value="Ribosomal_eL21_CS"/>
</dbReference>
<feature type="compositionally biased region" description="Basic and acidic residues" evidence="6">
    <location>
        <begin position="30"/>
        <end position="44"/>
    </location>
</feature>
<keyword evidence="8" id="KW-1185">Reference proteome</keyword>
<evidence type="ECO:0000256" key="4">
    <source>
        <dbReference type="ARBA" id="ARBA00035219"/>
    </source>
</evidence>
<dbReference type="RefSeq" id="WP_276234659.1">
    <property type="nucleotide sequence ID" value="NZ_CP119802.1"/>
</dbReference>
<dbReference type="NCBIfam" id="NF003303">
    <property type="entry name" value="PRK04306.1"/>
    <property type="match status" value="1"/>
</dbReference>
<evidence type="ECO:0000313" key="8">
    <source>
        <dbReference type="Proteomes" id="UP001596398"/>
    </source>
</evidence>
<comment type="similarity">
    <text evidence="1 5">Belongs to the eukaryotic ribosomal protein eL21 family.</text>
</comment>
<dbReference type="PROSITE" id="PS01171">
    <property type="entry name" value="RIBOSOMAL_L21E"/>
    <property type="match status" value="1"/>
</dbReference>
<dbReference type="Proteomes" id="UP001596398">
    <property type="component" value="Unassembled WGS sequence"/>
</dbReference>
<organism evidence="7 8">
    <name type="scientific">Halosegnis marinus</name>
    <dbReference type="NCBI Taxonomy" id="3034023"/>
    <lineage>
        <taxon>Archaea</taxon>
        <taxon>Methanobacteriati</taxon>
        <taxon>Methanobacteriota</taxon>
        <taxon>Stenosarchaea group</taxon>
        <taxon>Halobacteria</taxon>
        <taxon>Halobacteriales</taxon>
        <taxon>Natronomonadaceae</taxon>
        <taxon>Halosegnis</taxon>
    </lineage>
</organism>
<evidence type="ECO:0000256" key="2">
    <source>
        <dbReference type="ARBA" id="ARBA00022980"/>
    </source>
</evidence>
<dbReference type="GeneID" id="79268226"/>
<dbReference type="HAMAP" id="MF_00369">
    <property type="entry name" value="Ribosomal_eL21"/>
    <property type="match status" value="1"/>
</dbReference>
<evidence type="ECO:0000256" key="1">
    <source>
        <dbReference type="ARBA" id="ARBA00008427"/>
    </source>
</evidence>